<dbReference type="PROSITE" id="PS51257">
    <property type="entry name" value="PROKAR_LIPOPROTEIN"/>
    <property type="match status" value="1"/>
</dbReference>
<proteinExistence type="predicted"/>
<dbReference type="AlphaFoldDB" id="A0AA95EZS2"/>
<reference evidence="2" key="1">
    <citation type="submission" date="2023-03" db="EMBL/GenBank/DDBJ databases">
        <title>Andean soil-derived lignocellulolytic bacterial consortium as a source of novel taxa and putative plastic-active enzymes.</title>
        <authorList>
            <person name="Diaz-Garcia L."/>
            <person name="Chuvochina M."/>
            <person name="Feuerriegel G."/>
            <person name="Bunk B."/>
            <person name="Sproer C."/>
            <person name="Streit W.R."/>
            <person name="Rodriguez L.M."/>
            <person name="Overmann J."/>
            <person name="Jimenez D.J."/>
        </authorList>
    </citation>
    <scope>NUCLEOTIDE SEQUENCE</scope>
    <source>
        <strain evidence="2">MAG 2441</strain>
    </source>
</reference>
<feature type="transmembrane region" description="Helical" evidence="1">
    <location>
        <begin position="38"/>
        <end position="59"/>
    </location>
</feature>
<gene>
    <name evidence="2" type="ORF">P0Y55_07865</name>
</gene>
<keyword evidence="1" id="KW-0472">Membrane</keyword>
<keyword evidence="1" id="KW-0812">Transmembrane</keyword>
<evidence type="ECO:0000313" key="2">
    <source>
        <dbReference type="EMBL" id="WEK55951.1"/>
    </source>
</evidence>
<sequence length="82" mass="8376">MKQMKRGIAVLGILGACALCCAIPLIGGAAVLGISSFFLNPLVIAILVLSFIIAGIVIYKPRKVTGSSCMKSGCNCNSCSKG</sequence>
<keyword evidence="3" id="KW-1185">Reference proteome</keyword>
<dbReference type="EMBL" id="CP119317">
    <property type="protein sequence ID" value="WEK55951.1"/>
    <property type="molecule type" value="Genomic_DNA"/>
</dbReference>
<dbReference type="Proteomes" id="UP001178662">
    <property type="component" value="Chromosome"/>
</dbReference>
<evidence type="ECO:0000313" key="3">
    <source>
        <dbReference type="Proteomes" id="UP001178662"/>
    </source>
</evidence>
<accession>A0AA95EZS2</accession>
<name>A0AA95EZS2_9BACL</name>
<keyword evidence="1" id="KW-1133">Transmembrane helix</keyword>
<protein>
    <submittedName>
        <fullName evidence="2">Uncharacterized protein</fullName>
    </submittedName>
</protein>
<organism evidence="2 3">
    <name type="scientific">Candidatus Cohnella colombiensis</name>
    <dbReference type="NCBI Taxonomy" id="3121368"/>
    <lineage>
        <taxon>Bacteria</taxon>
        <taxon>Bacillati</taxon>
        <taxon>Bacillota</taxon>
        <taxon>Bacilli</taxon>
        <taxon>Bacillales</taxon>
        <taxon>Paenibacillaceae</taxon>
        <taxon>Cohnella</taxon>
    </lineage>
</organism>
<evidence type="ECO:0000256" key="1">
    <source>
        <dbReference type="SAM" id="Phobius"/>
    </source>
</evidence>